<feature type="transmembrane region" description="Helical" evidence="2">
    <location>
        <begin position="133"/>
        <end position="153"/>
    </location>
</feature>
<dbReference type="InterPro" id="IPR018750">
    <property type="entry name" value="DUF2306_membrane"/>
</dbReference>
<evidence type="ECO:0000256" key="2">
    <source>
        <dbReference type="SAM" id="Phobius"/>
    </source>
</evidence>
<dbReference type="Proteomes" id="UP001582793">
    <property type="component" value="Unassembled WGS sequence"/>
</dbReference>
<feature type="transmembrane region" description="Helical" evidence="2">
    <location>
        <begin position="174"/>
        <end position="197"/>
    </location>
</feature>
<accession>A0ABV5CL46</accession>
<keyword evidence="2" id="KW-0812">Transmembrane</keyword>
<gene>
    <name evidence="3" type="ORF">AAFH96_06345</name>
</gene>
<evidence type="ECO:0000256" key="1">
    <source>
        <dbReference type="SAM" id="MobiDB-lite"/>
    </source>
</evidence>
<dbReference type="EMBL" id="JBCGDC010000012">
    <property type="protein sequence ID" value="MFB6392727.1"/>
    <property type="molecule type" value="Genomic_DNA"/>
</dbReference>
<name>A0ABV5CL46_9ACTN</name>
<dbReference type="RefSeq" id="WP_357534661.1">
    <property type="nucleotide sequence ID" value="NZ_JBCGDC010000012.1"/>
</dbReference>
<feature type="transmembrane region" description="Helical" evidence="2">
    <location>
        <begin position="25"/>
        <end position="44"/>
    </location>
</feature>
<comment type="caution">
    <text evidence="3">The sequence shown here is derived from an EMBL/GenBank/DDBJ whole genome shotgun (WGS) entry which is preliminary data.</text>
</comment>
<reference evidence="3 4" key="1">
    <citation type="submission" date="2024-04" db="EMBL/GenBank/DDBJ databases">
        <title>Polymorphospora sp. isolated from Baiyangdian Lake in Xiong'an New Area.</title>
        <authorList>
            <person name="Zhang X."/>
            <person name="Liu J."/>
        </authorList>
    </citation>
    <scope>NUCLEOTIDE SEQUENCE [LARGE SCALE GENOMIC DNA]</scope>
    <source>
        <strain evidence="3 4">2-325</strain>
    </source>
</reference>
<proteinExistence type="predicted"/>
<dbReference type="Pfam" id="PF10067">
    <property type="entry name" value="DUF2306"/>
    <property type="match status" value="1"/>
</dbReference>
<keyword evidence="2" id="KW-1133">Transmembrane helix</keyword>
<organism evidence="3 4">
    <name type="scientific">Polymorphospora lycopeni</name>
    <dbReference type="NCBI Taxonomy" id="3140240"/>
    <lineage>
        <taxon>Bacteria</taxon>
        <taxon>Bacillati</taxon>
        <taxon>Actinomycetota</taxon>
        <taxon>Actinomycetes</taxon>
        <taxon>Micromonosporales</taxon>
        <taxon>Micromonosporaceae</taxon>
        <taxon>Polymorphospora</taxon>
    </lineage>
</organism>
<feature type="transmembrane region" description="Helical" evidence="2">
    <location>
        <begin position="209"/>
        <end position="229"/>
    </location>
</feature>
<sequence length="245" mass="26725">MPDATLTVPPPTGTPRRRPRSRTGWALVTLTSLAVAGYSLALYAQGTLEAMAEAEIGLADNYAATPGPVQAAFFAHVVTGALALLLGPWQFSHRLRGRHRPVHRGIGRAYLLSVALASLTALVMAPFNSAGMVGFFGFGTLAVLWAFTAWRGYRAVRRRDFAEHEAWMIRNYALTYAAPALRLWLAVLIFVQVPFATPGTDFQALFDNAYYAVPFLCWLPNLVVAEWLVRRRGLPPAGNLARSGG</sequence>
<feature type="transmembrane region" description="Helical" evidence="2">
    <location>
        <begin position="71"/>
        <end position="89"/>
    </location>
</feature>
<keyword evidence="2" id="KW-0472">Membrane</keyword>
<evidence type="ECO:0000313" key="3">
    <source>
        <dbReference type="EMBL" id="MFB6392727.1"/>
    </source>
</evidence>
<protein>
    <submittedName>
        <fullName evidence="3">DUF2306 domain-containing protein</fullName>
    </submittedName>
</protein>
<feature type="transmembrane region" description="Helical" evidence="2">
    <location>
        <begin position="109"/>
        <end position="127"/>
    </location>
</feature>
<evidence type="ECO:0000313" key="4">
    <source>
        <dbReference type="Proteomes" id="UP001582793"/>
    </source>
</evidence>
<keyword evidence="4" id="KW-1185">Reference proteome</keyword>
<feature type="region of interest" description="Disordered" evidence="1">
    <location>
        <begin position="1"/>
        <end position="21"/>
    </location>
</feature>